<keyword evidence="1" id="KW-0812">Transmembrane</keyword>
<dbReference type="STRING" id="1423959.SAMN05444407_103245"/>
<organism evidence="3 5">
    <name type="scientific">Chryseobacterium contaminans</name>
    <dbReference type="NCBI Taxonomy" id="1423959"/>
    <lineage>
        <taxon>Bacteria</taxon>
        <taxon>Pseudomonadati</taxon>
        <taxon>Bacteroidota</taxon>
        <taxon>Flavobacteriia</taxon>
        <taxon>Flavobacteriales</taxon>
        <taxon>Weeksellaceae</taxon>
        <taxon>Chryseobacterium group</taxon>
        <taxon>Chryseobacterium</taxon>
    </lineage>
</organism>
<evidence type="ECO:0000313" key="4">
    <source>
        <dbReference type="Proteomes" id="UP000093508"/>
    </source>
</evidence>
<reference evidence="2 4" key="1">
    <citation type="submission" date="2016-07" db="EMBL/GenBank/DDBJ databases">
        <authorList>
            <person name="Jeong J.-J."/>
            <person name="Kim D.W."/>
            <person name="Sang M.K."/>
            <person name="Choi I.-G."/>
            <person name="Kim K.D."/>
        </authorList>
    </citation>
    <scope>NUCLEOTIDE SEQUENCE [LARGE SCALE GENOMIC DNA]</scope>
    <source>
        <strain evidence="2 4">C-26</strain>
    </source>
</reference>
<sequence>MKHIRIFVTSKYEKSSLGRVVFNFRTYIFLFIGDSVTTYLNLDTLVAFSLWNFAILMMQRIWKANDKI</sequence>
<feature type="transmembrane region" description="Helical" evidence="1">
    <location>
        <begin position="20"/>
        <end position="39"/>
    </location>
</feature>
<reference evidence="3 5" key="2">
    <citation type="submission" date="2016-11" db="EMBL/GenBank/DDBJ databases">
        <authorList>
            <person name="Jaros S."/>
            <person name="Januszkiewicz K."/>
            <person name="Wedrychowicz H."/>
        </authorList>
    </citation>
    <scope>NUCLEOTIDE SEQUENCE [LARGE SCALE GENOMIC DNA]</scope>
    <source>
        <strain evidence="3 5">DSM 27621</strain>
    </source>
</reference>
<accession>A0A1M6ZHW8</accession>
<gene>
    <name evidence="2" type="ORF">BBH99_09980</name>
    <name evidence="3" type="ORF">SAMN05444407_103245</name>
</gene>
<protein>
    <submittedName>
        <fullName evidence="3">Uncharacterized protein</fullName>
    </submittedName>
</protein>
<evidence type="ECO:0000313" key="5">
    <source>
        <dbReference type="Proteomes" id="UP000184069"/>
    </source>
</evidence>
<dbReference type="EMBL" id="MAYF01000300">
    <property type="protein sequence ID" value="OCA78101.1"/>
    <property type="molecule type" value="Genomic_DNA"/>
</dbReference>
<keyword evidence="1" id="KW-0472">Membrane</keyword>
<feature type="transmembrane region" description="Helical" evidence="1">
    <location>
        <begin position="45"/>
        <end position="62"/>
    </location>
</feature>
<dbReference type="EMBL" id="FRBM01000003">
    <property type="protein sequence ID" value="SHL30086.1"/>
    <property type="molecule type" value="Genomic_DNA"/>
</dbReference>
<keyword evidence="4" id="KW-1185">Reference proteome</keyword>
<dbReference type="AlphaFoldDB" id="A0A1M6ZHW8"/>
<evidence type="ECO:0000313" key="3">
    <source>
        <dbReference type="EMBL" id="SHL30086.1"/>
    </source>
</evidence>
<name>A0A1M6ZHW8_9FLAO</name>
<dbReference type="Proteomes" id="UP000093508">
    <property type="component" value="Unassembled WGS sequence"/>
</dbReference>
<evidence type="ECO:0000256" key="1">
    <source>
        <dbReference type="SAM" id="Phobius"/>
    </source>
</evidence>
<keyword evidence="1" id="KW-1133">Transmembrane helix</keyword>
<dbReference type="Proteomes" id="UP000184069">
    <property type="component" value="Unassembled WGS sequence"/>
</dbReference>
<proteinExistence type="predicted"/>
<evidence type="ECO:0000313" key="2">
    <source>
        <dbReference type="EMBL" id="OCA78101.1"/>
    </source>
</evidence>